<comment type="caution">
    <text evidence="1">The sequence shown here is derived from an EMBL/GenBank/DDBJ whole genome shotgun (WGS) entry which is preliminary data.</text>
</comment>
<feature type="non-terminal residue" evidence="1">
    <location>
        <position position="1"/>
    </location>
</feature>
<sequence length="490" mass="53047">VDFGHEYRPNICVNDATMVPLEPFPLLALLQRIYENNAIAGLSIIDLRDASMFMASRLRGSYNVPLKYLVTRMFLLPDRATPLALVVAGPPSRQMVRGATLAGGSKDDIQLTAFLATRGWQVALCIEATAELWRVAGEIGVLEEGGCALSLKRRWPFQPSKLLVQQIGLIEQLLVKMRIQPASEGQIATDWTARGSLPGSADGAQRVEDIHEVNTCHVPNITMRMLDVGCGSGRDLSWLATRSSVVRVVNRVVDPIPCADASHGRATDVKVIWECVGLDSWHGALQRAAEVLALGDVPPGPAGVILHLVQIGPGTGQLRPLPLPIGTAKADKLQLLRRYLAGTEDHGQRALCNIVGPPSDFASSRWSKAIGSGRKGQDAGEGGRNECVDASALGRFDLLVSVRFLERSFLPIMARLLNPGGVILISTFVDGPGLRAFGRPQGREHVLQRDELATCFFGPEQGFEVLRDDIEAISDGREVSMFCALKHAIV</sequence>
<evidence type="ECO:0000313" key="2">
    <source>
        <dbReference type="Proteomes" id="UP001165090"/>
    </source>
</evidence>
<accession>A0ABQ5SGC8</accession>
<proteinExistence type="predicted"/>
<organism evidence="1 2">
    <name type="scientific">Volvox africanus</name>
    <dbReference type="NCBI Taxonomy" id="51714"/>
    <lineage>
        <taxon>Eukaryota</taxon>
        <taxon>Viridiplantae</taxon>
        <taxon>Chlorophyta</taxon>
        <taxon>core chlorophytes</taxon>
        <taxon>Chlorophyceae</taxon>
        <taxon>CS clade</taxon>
        <taxon>Chlamydomonadales</taxon>
        <taxon>Volvocaceae</taxon>
        <taxon>Volvox</taxon>
    </lineage>
</organism>
<evidence type="ECO:0000313" key="1">
    <source>
        <dbReference type="EMBL" id="GLI69012.1"/>
    </source>
</evidence>
<dbReference type="InterPro" id="IPR029063">
    <property type="entry name" value="SAM-dependent_MTases_sf"/>
</dbReference>
<dbReference type="EMBL" id="BSDZ01000080">
    <property type="protein sequence ID" value="GLI69012.1"/>
    <property type="molecule type" value="Genomic_DNA"/>
</dbReference>
<protein>
    <recommendedName>
        <fullName evidence="3">Methyltransferase type 11 domain-containing protein</fullName>
    </recommendedName>
</protein>
<dbReference type="Proteomes" id="UP001165090">
    <property type="component" value="Unassembled WGS sequence"/>
</dbReference>
<gene>
    <name evidence="1" type="ORF">VaNZ11_013550</name>
</gene>
<dbReference type="Gene3D" id="3.40.50.150">
    <property type="entry name" value="Vaccinia Virus protein VP39"/>
    <property type="match status" value="1"/>
</dbReference>
<name>A0ABQ5SGC8_9CHLO</name>
<dbReference type="SUPFAM" id="SSF53335">
    <property type="entry name" value="S-adenosyl-L-methionine-dependent methyltransferases"/>
    <property type="match status" value="1"/>
</dbReference>
<evidence type="ECO:0008006" key="3">
    <source>
        <dbReference type="Google" id="ProtNLM"/>
    </source>
</evidence>
<keyword evidence="2" id="KW-1185">Reference proteome</keyword>
<reference evidence="1 2" key="1">
    <citation type="journal article" date="2023" name="IScience">
        <title>Expanded male sex-determining region conserved during the evolution of homothallism in the green alga Volvox.</title>
        <authorList>
            <person name="Yamamoto K."/>
            <person name="Matsuzaki R."/>
            <person name="Mahakham W."/>
            <person name="Heman W."/>
            <person name="Sekimoto H."/>
            <person name="Kawachi M."/>
            <person name="Minakuchi Y."/>
            <person name="Toyoda A."/>
            <person name="Nozaki H."/>
        </authorList>
    </citation>
    <scope>NUCLEOTIDE SEQUENCE [LARGE SCALE GENOMIC DNA]</scope>
    <source>
        <strain evidence="1 2">NIES-4468</strain>
    </source>
</reference>